<feature type="domain" description="Endonuclease GajA/Old nuclease/RecF-like AAA" evidence="1">
    <location>
        <begin position="1"/>
        <end position="80"/>
    </location>
</feature>
<dbReference type="OrthoDB" id="9792800at2"/>
<protein>
    <recommendedName>
        <fullName evidence="5">ATP-dependent endonuclease</fullName>
    </recommendedName>
</protein>
<dbReference type="Proteomes" id="UP000286701">
    <property type="component" value="Unassembled WGS sequence"/>
</dbReference>
<gene>
    <name evidence="3" type="ORF">EPL05_11995</name>
</gene>
<dbReference type="CDD" id="cd01026">
    <property type="entry name" value="TOPRIM_OLD"/>
    <property type="match status" value="1"/>
</dbReference>
<dbReference type="RefSeq" id="WP_128534202.1">
    <property type="nucleotide sequence ID" value="NZ_SBIW01000004.1"/>
</dbReference>
<dbReference type="EMBL" id="SBIW01000004">
    <property type="protein sequence ID" value="RWY52615.1"/>
    <property type="molecule type" value="Genomic_DNA"/>
</dbReference>
<feature type="domain" description="Endonuclease GajA/Old nuclease/RecF-like AAA" evidence="1">
    <location>
        <begin position="176"/>
        <end position="329"/>
    </location>
</feature>
<dbReference type="InterPro" id="IPR051396">
    <property type="entry name" value="Bact_Antivir_Def_Nuclease"/>
</dbReference>
<dbReference type="AlphaFoldDB" id="A0A444MPS2"/>
<dbReference type="PANTHER" id="PTHR43581:SF4">
    <property type="entry name" value="ATP_GTP PHOSPHATASE"/>
    <property type="match status" value="1"/>
</dbReference>
<dbReference type="Pfam" id="PF13175">
    <property type="entry name" value="AAA_15"/>
    <property type="match status" value="2"/>
</dbReference>
<keyword evidence="4" id="KW-1185">Reference proteome</keyword>
<evidence type="ECO:0000259" key="2">
    <source>
        <dbReference type="Pfam" id="PF20469"/>
    </source>
</evidence>
<dbReference type="InterPro" id="IPR041685">
    <property type="entry name" value="AAA_GajA/Old/RecF-like"/>
</dbReference>
<dbReference type="PANTHER" id="PTHR43581">
    <property type="entry name" value="ATP/GTP PHOSPHATASE"/>
    <property type="match status" value="1"/>
</dbReference>
<accession>A0A444MPS2</accession>
<dbReference type="InterPro" id="IPR027417">
    <property type="entry name" value="P-loop_NTPase"/>
</dbReference>
<dbReference type="Pfam" id="PF20469">
    <property type="entry name" value="OLD-like_TOPRIM"/>
    <property type="match status" value="1"/>
</dbReference>
<feature type="domain" description="OLD protein-like TOPRIM" evidence="2">
    <location>
        <begin position="375"/>
        <end position="442"/>
    </location>
</feature>
<comment type="caution">
    <text evidence="3">The sequence shown here is derived from an EMBL/GenBank/DDBJ whole genome shotgun (WGS) entry which is preliminary data.</text>
</comment>
<sequence>MQVKKLTIRNYRNLDGQEVQFADTCNFIVGENNLGKSNILNLLQVLFSNRGFRDTDFTDLNNPIEIILQISLADIEIGHFEDLFDVDDYHLINIKCLQENDSDNVNFSHLETGTYIQPAIVRCTNYIYYDSLRNPVSEINFDKGKGAGRFLSSLLAGHIEEKSLKSEDFIKDAPMKALLADVNQKLEKLKAFNDFSFKASSEGDLLSLLSRIVVLKNDKGEPLANSGYGVQFLLLITLSILERIHAIKLQRKDKGIFEDETDHKKSISLIIGLDEPEIHLHPYMQRSLIKYLNKIIANQNSDFQQLIKQLFDIDRFNGQIIIATHSPNILLNDYRQVIRLYPANGTRIKSGSQVTLLDKEAKRLHMHFPYIKEAFFSRCVIFVEGDSEESSFPDFAGKMGIDLDELGISVIQSRGGEVAAIKLLIELAQKFDIPATGIGDRDNQPAVAQPLYLTLKKDFEEELVSLIDAGKEGFLENIVKEFEGDNVTVQTGQLNKYAFKAYSVAAVPYTADLKLADIPKSDIINLKAFYLSWFAGNKSYPLGKLIGEKIDVADIPAIYKTVINQAVTFAAI</sequence>
<reference evidence="3 4" key="1">
    <citation type="submission" date="2019-01" db="EMBL/GenBank/DDBJ databases">
        <title>Mucilaginibacter antarcticum sp. nov., isolated from antarctic soil.</title>
        <authorList>
            <person name="Yan Y.-Q."/>
            <person name="Du Z.-J."/>
        </authorList>
    </citation>
    <scope>NUCLEOTIDE SEQUENCE [LARGE SCALE GENOMIC DNA]</scope>
    <source>
        <strain evidence="3 4">F01003</strain>
    </source>
</reference>
<organism evidence="3 4">
    <name type="scientific">Mucilaginibacter gilvus</name>
    <dbReference type="NCBI Taxonomy" id="2305909"/>
    <lineage>
        <taxon>Bacteria</taxon>
        <taxon>Pseudomonadati</taxon>
        <taxon>Bacteroidota</taxon>
        <taxon>Sphingobacteriia</taxon>
        <taxon>Sphingobacteriales</taxon>
        <taxon>Sphingobacteriaceae</taxon>
        <taxon>Mucilaginibacter</taxon>
    </lineage>
</organism>
<evidence type="ECO:0000313" key="4">
    <source>
        <dbReference type="Proteomes" id="UP000286701"/>
    </source>
</evidence>
<dbReference type="Gene3D" id="3.40.50.300">
    <property type="entry name" value="P-loop containing nucleotide triphosphate hydrolases"/>
    <property type="match status" value="2"/>
</dbReference>
<dbReference type="SUPFAM" id="SSF52540">
    <property type="entry name" value="P-loop containing nucleoside triphosphate hydrolases"/>
    <property type="match status" value="1"/>
</dbReference>
<evidence type="ECO:0000259" key="1">
    <source>
        <dbReference type="Pfam" id="PF13175"/>
    </source>
</evidence>
<evidence type="ECO:0000313" key="3">
    <source>
        <dbReference type="EMBL" id="RWY52615.1"/>
    </source>
</evidence>
<evidence type="ECO:0008006" key="5">
    <source>
        <dbReference type="Google" id="ProtNLM"/>
    </source>
</evidence>
<name>A0A444MPS2_9SPHI</name>
<proteinExistence type="predicted"/>
<dbReference type="InterPro" id="IPR034139">
    <property type="entry name" value="TOPRIM_OLD"/>
</dbReference>